<dbReference type="EMBL" id="JAWDGP010001332">
    <property type="protein sequence ID" value="KAK3792763.1"/>
    <property type="molecule type" value="Genomic_DNA"/>
</dbReference>
<reference evidence="2" key="1">
    <citation type="journal article" date="2023" name="G3 (Bethesda)">
        <title>A reference genome for the long-term kleptoplast-retaining sea slug Elysia crispata morphotype clarki.</title>
        <authorList>
            <person name="Eastman K.E."/>
            <person name="Pendleton A.L."/>
            <person name="Shaikh M.A."/>
            <person name="Suttiyut T."/>
            <person name="Ogas R."/>
            <person name="Tomko P."/>
            <person name="Gavelis G."/>
            <person name="Widhalm J.R."/>
            <person name="Wisecaver J.H."/>
        </authorList>
    </citation>
    <scope>NUCLEOTIDE SEQUENCE</scope>
    <source>
        <strain evidence="2">ECLA1</strain>
    </source>
</reference>
<feature type="compositionally biased region" description="Polar residues" evidence="1">
    <location>
        <begin position="47"/>
        <end position="61"/>
    </location>
</feature>
<keyword evidence="3" id="KW-1185">Reference proteome</keyword>
<comment type="caution">
    <text evidence="2">The sequence shown here is derived from an EMBL/GenBank/DDBJ whole genome shotgun (WGS) entry which is preliminary data.</text>
</comment>
<sequence length="818" mass="93959">MKIDISFSIFLRDNKSKLTTRYPFLSQDQILSRLRQQWRKLNDPSNKDLNSLNRSQRQQKLSYHKTTKLRVSRRYLNENERKNSGIHDFVGGGYDKNSNFYKDKNKKYSPYLFSNDSLSKLSKWSKPVVTISNLEDRKDKNGKNKPNISRSKSMTKYNQSDVFHSSLEQSIEDKSLDLYLPSSVGTMKLRKWERKKVLQASENGEHKVQGIFEFHDDEERSHFEIKTQETAVCQSMVMKRDHTFSHQLLPFPKSSGIQTEQDNRKQYFSHADEKIRQISSKKFPSKLPVLQKDGTPARFSKRLLSKKDPVDVRSIKLAESRFKMSNNNNEKEVKYDYFFPHKHRKINEAKNILSHQTIAKREESAVVPKLRVLTSSANIAKVKQGQQEVNADILNKFAKTKGLFHEDEVKKKLKRICPQPWSNSCYKTMTRGKDQLQANVTLGTDTETACMLKMDINETTASDDIPRSPLNYDEDLAIDTMEHCICSDDEDCGLLLKRYSLAHDENTLEGNYFTKNNTSPIQHKSVSKQNVDCTQSKFIMDSETTQIKERNIFSEQRKISSCTKNCYAVPKEYKNPDELQYFKEKGIMPKLEKKLAVDVKPEKQCLANDSKMLSEIKLPLQTTCIRQTARNFLCIDKDLDKFDKDMSETDGLDTSSDVSQESNGDEKCDSFFCSQVTSETNAVLLQALMKIKATGSSPENMLRTNDIQESPVMLSPESQSRKMHVLPGDLVTKRATRIKMKKEHCDWSLLNDSKTLSSKDSDGDNSLFKEPLGVMFQDPTIDALADVKTPGKRRLVTSAVAATPSNFESMFDAFDIFL</sequence>
<evidence type="ECO:0000313" key="2">
    <source>
        <dbReference type="EMBL" id="KAK3792763.1"/>
    </source>
</evidence>
<feature type="region of interest" description="Disordered" evidence="1">
    <location>
        <begin position="135"/>
        <end position="156"/>
    </location>
</feature>
<dbReference type="Proteomes" id="UP001283361">
    <property type="component" value="Unassembled WGS sequence"/>
</dbReference>
<evidence type="ECO:0000256" key="1">
    <source>
        <dbReference type="SAM" id="MobiDB-lite"/>
    </source>
</evidence>
<dbReference type="AlphaFoldDB" id="A0AAE1E4P2"/>
<gene>
    <name evidence="2" type="ORF">RRG08_023096</name>
</gene>
<organism evidence="2 3">
    <name type="scientific">Elysia crispata</name>
    <name type="common">lettuce slug</name>
    <dbReference type="NCBI Taxonomy" id="231223"/>
    <lineage>
        <taxon>Eukaryota</taxon>
        <taxon>Metazoa</taxon>
        <taxon>Spiralia</taxon>
        <taxon>Lophotrochozoa</taxon>
        <taxon>Mollusca</taxon>
        <taxon>Gastropoda</taxon>
        <taxon>Heterobranchia</taxon>
        <taxon>Euthyneura</taxon>
        <taxon>Panpulmonata</taxon>
        <taxon>Sacoglossa</taxon>
        <taxon>Placobranchoidea</taxon>
        <taxon>Plakobranchidae</taxon>
        <taxon>Elysia</taxon>
    </lineage>
</organism>
<protein>
    <submittedName>
        <fullName evidence="2">Uncharacterized protein</fullName>
    </submittedName>
</protein>
<feature type="region of interest" description="Disordered" evidence="1">
    <location>
        <begin position="42"/>
        <end position="61"/>
    </location>
</feature>
<proteinExistence type="predicted"/>
<name>A0AAE1E4P2_9GAST</name>
<evidence type="ECO:0000313" key="3">
    <source>
        <dbReference type="Proteomes" id="UP001283361"/>
    </source>
</evidence>
<feature type="compositionally biased region" description="Polar residues" evidence="1">
    <location>
        <begin position="144"/>
        <end position="156"/>
    </location>
</feature>
<accession>A0AAE1E4P2</accession>